<keyword evidence="10" id="KW-1185">Reference proteome</keyword>
<evidence type="ECO:0000256" key="6">
    <source>
        <dbReference type="SAM" id="MobiDB-lite"/>
    </source>
</evidence>
<keyword evidence="8" id="KW-0732">Signal</keyword>
<feature type="region of interest" description="Disordered" evidence="6">
    <location>
        <begin position="965"/>
        <end position="985"/>
    </location>
</feature>
<comment type="subcellular location">
    <subcellularLocation>
        <location evidence="1">Membrane</location>
        <topology evidence="1">Multi-pass membrane protein</topology>
    </subcellularLocation>
</comment>
<name>A0A7D9K2Y3_PARCT</name>
<dbReference type="CDD" id="cd13952">
    <property type="entry name" value="7tm_classB"/>
    <property type="match status" value="1"/>
</dbReference>
<evidence type="ECO:0000313" key="9">
    <source>
        <dbReference type="EMBL" id="CAB4039481.1"/>
    </source>
</evidence>
<feature type="transmembrane region" description="Helical" evidence="7">
    <location>
        <begin position="692"/>
        <end position="718"/>
    </location>
</feature>
<dbReference type="PROSITE" id="PS50958">
    <property type="entry name" value="SMB_2"/>
    <property type="match status" value="1"/>
</dbReference>
<dbReference type="GO" id="GO:0016020">
    <property type="term" value="C:membrane"/>
    <property type="evidence" value="ECO:0007669"/>
    <property type="project" value="UniProtKB-SubCell"/>
</dbReference>
<dbReference type="PROSITE" id="PS00524">
    <property type="entry name" value="SMB_1"/>
    <property type="match status" value="1"/>
</dbReference>
<evidence type="ECO:0000256" key="3">
    <source>
        <dbReference type="ARBA" id="ARBA00022989"/>
    </source>
</evidence>
<feature type="signal peptide" evidence="8">
    <location>
        <begin position="1"/>
        <end position="26"/>
    </location>
</feature>
<feature type="chain" id="PRO_5043960934" evidence="8">
    <location>
        <begin position="27"/>
        <end position="985"/>
    </location>
</feature>
<dbReference type="PANTHER" id="PTHR45902:SF1">
    <property type="entry name" value="LATROPHILIN RECEPTOR-LIKE PROTEIN A"/>
    <property type="match status" value="1"/>
</dbReference>
<dbReference type="PROSITE" id="PS50261">
    <property type="entry name" value="G_PROTEIN_RECEP_F2_4"/>
    <property type="match status" value="1"/>
</dbReference>
<dbReference type="PRINTS" id="PR00249">
    <property type="entry name" value="GPCRSECRETIN"/>
</dbReference>
<dbReference type="EMBL" id="CACRXK020025449">
    <property type="protein sequence ID" value="CAB4039481.1"/>
    <property type="molecule type" value="Genomic_DNA"/>
</dbReference>
<feature type="transmembrane region" description="Helical" evidence="7">
    <location>
        <begin position="849"/>
        <end position="872"/>
    </location>
</feature>
<feature type="transmembrane region" description="Helical" evidence="7">
    <location>
        <begin position="806"/>
        <end position="829"/>
    </location>
</feature>
<dbReference type="Gene3D" id="1.20.1070.10">
    <property type="entry name" value="Rhodopsin 7-helix transmembrane proteins"/>
    <property type="match status" value="1"/>
</dbReference>
<feature type="transmembrane region" description="Helical" evidence="7">
    <location>
        <begin position="766"/>
        <end position="786"/>
    </location>
</feature>
<keyword evidence="9" id="KW-0675">Receptor</keyword>
<dbReference type="InterPro" id="IPR001212">
    <property type="entry name" value="Somatomedin_B_dom"/>
</dbReference>
<evidence type="ECO:0000256" key="2">
    <source>
        <dbReference type="ARBA" id="ARBA00022692"/>
    </source>
</evidence>
<keyword evidence="2 7" id="KW-0812">Transmembrane</keyword>
<dbReference type="PANTHER" id="PTHR45902">
    <property type="entry name" value="LATROPHILIN RECEPTOR-LIKE PROTEIN A"/>
    <property type="match status" value="1"/>
</dbReference>
<feature type="transmembrane region" description="Helical" evidence="7">
    <location>
        <begin position="926"/>
        <end position="948"/>
    </location>
</feature>
<dbReference type="InterPro" id="IPR053231">
    <property type="entry name" value="GPCR_LN-TM7"/>
</dbReference>
<reference evidence="9" key="1">
    <citation type="submission" date="2020-04" db="EMBL/GenBank/DDBJ databases">
        <authorList>
            <person name="Alioto T."/>
            <person name="Alioto T."/>
            <person name="Gomez Garrido J."/>
        </authorList>
    </citation>
    <scope>NUCLEOTIDE SEQUENCE</scope>
    <source>
        <strain evidence="9">A484AB</strain>
    </source>
</reference>
<sequence>MPQLPCWALWACVLLSLCFVSQTSRSDDGDVSLGLGMENNLRLRPEEAADHKDASTVINKRFYQLKLRNVRSVTNSSTTENNTGIGSVIHQNITLKLSSPVLRIFTAPPIQTGETAKLSESTILPPTLIPRTILRRNPPGPEINCGNKVYSCSNKCKEKTTHIVFSSFKQPAVSDCYCDKACNDVFEDCCSDYKQSCSMNSKLTDSDDFYKQKSNWRCITMKVNAGKCSRPKGSWMVARCPNSWPNDEVKTKCHNPALALDAHSLLLYLPVVGLPDLLTYRNQYCALCNNVSTYEFWTLIFKVEAIPPPYYTPDNFVEFIARNYQLLDGIRPNEGQRIRWCTYPDVLNTCLNTTSEQGMKDCVQGTVGLVKEIHSNMVFKNKACALCNGYSMICGVSEKTVDPCSISGSAISRAISLRDYGVSKTTKSCRKSEVYDTFLGKCRQTYIINKLNSGSADEYQVTMSVLLTKSNEVFVDHIQLEKSLSDYLKVNKSQINDIKSTKTIALADSPETFLKFKIQLTQAQSLILASDVNLNGSSNETTTLRRLFRFSEAFQLHVGFQTFTIYRQKIRQINCTRPHVYQYGEYVFLDDLKIRILSTGAVYEQFEYYMNSTMINAPVTVCLKIVSRQCNGTYIKLNSSEFHFTNNLTLVYNSLVYKFGDYIYDNGMVYICVNFEREYTTNTGNNTPKDDLALVILTWIGFIVSIIGLLILFFTYIVFKELRTLPGKNLMNLSISLCLAEIFWLVGSTLDNYPTACTVVAIANHYFFLVFFTASSVIAFHSCLVFGRKMTIRRTPSEDNKICVIYFLVVWGMPGLFLLIFGLLDHYGVFIVDYGKSVVCWLGTKESTIFLFILPFGMLLLFNLILFIIVALRLRENQKSSAKALGKEAKKRQMQNVKVCLKLSTLMGFTWLFGLLQVAVETETGAFEYLFIIFVSFQGLFICAAFLFQRKCYELYNTLIFSSSRGTSTGAETPSKSRRVKDTKL</sequence>
<evidence type="ECO:0000256" key="1">
    <source>
        <dbReference type="ARBA" id="ARBA00004141"/>
    </source>
</evidence>
<evidence type="ECO:0000256" key="8">
    <source>
        <dbReference type="SAM" id="SignalP"/>
    </source>
</evidence>
<protein>
    <submittedName>
        <fullName evidence="9">Adhesion G -coupled receptor E4P, partial</fullName>
    </submittedName>
</protein>
<gene>
    <name evidence="9" type="ORF">PACLA_8A018900</name>
</gene>
<feature type="transmembrane region" description="Helical" evidence="7">
    <location>
        <begin position="899"/>
        <end position="920"/>
    </location>
</feature>
<evidence type="ECO:0000313" key="10">
    <source>
        <dbReference type="Proteomes" id="UP001152795"/>
    </source>
</evidence>
<evidence type="ECO:0000256" key="4">
    <source>
        <dbReference type="ARBA" id="ARBA00023136"/>
    </source>
</evidence>
<accession>A0A7D9K2Y3</accession>
<dbReference type="AlphaFoldDB" id="A0A7D9K2Y3"/>
<evidence type="ECO:0000256" key="7">
    <source>
        <dbReference type="SAM" id="Phobius"/>
    </source>
</evidence>
<keyword evidence="5" id="KW-1015">Disulfide bond</keyword>
<dbReference type="InterPro" id="IPR000832">
    <property type="entry name" value="GPCR_2_secretin-like"/>
</dbReference>
<dbReference type="InterPro" id="IPR017981">
    <property type="entry name" value="GPCR_2-like_7TM"/>
</dbReference>
<feature type="transmembrane region" description="Helical" evidence="7">
    <location>
        <begin position="730"/>
        <end position="746"/>
    </location>
</feature>
<dbReference type="OrthoDB" id="5990066at2759"/>
<feature type="compositionally biased region" description="Polar residues" evidence="6">
    <location>
        <begin position="965"/>
        <end position="974"/>
    </location>
</feature>
<dbReference type="GO" id="GO:0004930">
    <property type="term" value="F:G protein-coupled receptor activity"/>
    <property type="evidence" value="ECO:0007669"/>
    <property type="project" value="InterPro"/>
</dbReference>
<dbReference type="Proteomes" id="UP001152795">
    <property type="component" value="Unassembled WGS sequence"/>
</dbReference>
<keyword evidence="4 7" id="KW-0472">Membrane</keyword>
<keyword evidence="3 7" id="KW-1133">Transmembrane helix</keyword>
<dbReference type="GO" id="GO:0007166">
    <property type="term" value="P:cell surface receptor signaling pathway"/>
    <property type="evidence" value="ECO:0007669"/>
    <property type="project" value="InterPro"/>
</dbReference>
<proteinExistence type="predicted"/>
<organism evidence="9 10">
    <name type="scientific">Paramuricea clavata</name>
    <name type="common">Red gorgonian</name>
    <name type="synonym">Violescent sea-whip</name>
    <dbReference type="NCBI Taxonomy" id="317549"/>
    <lineage>
        <taxon>Eukaryota</taxon>
        <taxon>Metazoa</taxon>
        <taxon>Cnidaria</taxon>
        <taxon>Anthozoa</taxon>
        <taxon>Octocorallia</taxon>
        <taxon>Malacalcyonacea</taxon>
        <taxon>Plexauridae</taxon>
        <taxon>Paramuricea</taxon>
    </lineage>
</organism>
<dbReference type="SUPFAM" id="SSF81321">
    <property type="entry name" value="Family A G protein-coupled receptor-like"/>
    <property type="match status" value="1"/>
</dbReference>
<evidence type="ECO:0000256" key="5">
    <source>
        <dbReference type="ARBA" id="ARBA00023157"/>
    </source>
</evidence>
<comment type="caution">
    <text evidence="9">The sequence shown here is derived from an EMBL/GenBank/DDBJ whole genome shotgun (WGS) entry which is preliminary data.</text>
</comment>
<dbReference type="Pfam" id="PF00002">
    <property type="entry name" value="7tm_2"/>
    <property type="match status" value="1"/>
</dbReference>